<dbReference type="PANTHER" id="PTHR28164">
    <property type="entry name" value="PROTEIN STB3"/>
    <property type="match status" value="1"/>
</dbReference>
<evidence type="ECO:0000256" key="1">
    <source>
        <dbReference type="SAM" id="MobiDB-lite"/>
    </source>
</evidence>
<dbReference type="GO" id="GO:0005634">
    <property type="term" value="C:nucleus"/>
    <property type="evidence" value="ECO:0007669"/>
    <property type="project" value="TreeGrafter"/>
</dbReference>
<accession>J7RF27</accession>
<dbReference type="OrthoDB" id="5391991at2759"/>
<dbReference type="InterPro" id="IPR018818">
    <property type="entry name" value="Stb3"/>
</dbReference>
<dbReference type="AlphaFoldDB" id="J7RF27"/>
<reference evidence="2 3" key="1">
    <citation type="journal article" date="2011" name="Proc. Natl. Acad. Sci. U.S.A.">
        <title>Evolutionary erosion of yeast sex chromosomes by mating-type switching accidents.</title>
        <authorList>
            <person name="Gordon J.L."/>
            <person name="Armisen D."/>
            <person name="Proux-Wera E."/>
            <person name="Oheigeartaigh S.S."/>
            <person name="Byrne K.P."/>
            <person name="Wolfe K.H."/>
        </authorList>
    </citation>
    <scope>NUCLEOTIDE SEQUENCE [LARGE SCALE GENOMIC DNA]</scope>
    <source>
        <strain evidence="3">ATCC MYA-139 / BCRC 22969 / CBS 8797 / CCRC 22969 / KCTC 17520 / NBRC 10181 / NCYC 3082</strain>
    </source>
</reference>
<dbReference type="GeneID" id="34523798"/>
<protein>
    <submittedName>
        <fullName evidence="2">Uncharacterized protein</fullName>
    </submittedName>
</protein>
<feature type="region of interest" description="Disordered" evidence="1">
    <location>
        <begin position="207"/>
        <end position="270"/>
    </location>
</feature>
<reference evidence="3" key="2">
    <citation type="submission" date="2012-08" db="EMBL/GenBank/DDBJ databases">
        <title>Genome sequence of Kazachstania naganishii.</title>
        <authorList>
            <person name="Gordon J.L."/>
            <person name="Armisen D."/>
            <person name="Proux-Wera E."/>
            <person name="OhEigeartaigh S.S."/>
            <person name="Byrne K.P."/>
            <person name="Wolfe K.H."/>
        </authorList>
    </citation>
    <scope>NUCLEOTIDE SEQUENCE [LARGE SCALE GENOMIC DNA]</scope>
    <source>
        <strain evidence="3">ATCC MYA-139 / BCRC 22969 / CBS 8797 / CCRC 22969 / KCTC 17520 / NBRC 10181 / NCYC 3082</strain>
    </source>
</reference>
<dbReference type="HOGENOM" id="CLU_912355_0_0_1"/>
<sequence length="305" mass="33494">MEQRKIPASCPLAMEAASKVTPQKLAELLTLKGPMAIRYINKELCGEILGFQSLSTSKQRRLIIHALETGLCAEGLVFEKIGWGQWTVRKVCVTSEEGFDPPQEQVTTDTVVECADNEGRRKRCSITVALHEPIWRRRKILMNKSCNTAATQKPNKIQKDDISTQKHSTQFGVIGSKIAKDVENSIREVSSRRSSFGAQSSELRSTLLNGTQQSDCSSCSKETRGSTGRRVSYQGEDILLQSPTGSSDVFSSQGRSPAITPDESSSPRYNPCVALTSEHVSKLTLDSDDNNSVAYLLANLKSLAH</sequence>
<organism evidence="2 3">
    <name type="scientific">Huiozyma naganishii (strain ATCC MYA-139 / BCRC 22969 / CBS 8797 / KCTC 17520 / NBRC 10181 / NCYC 3082 / Yp74L-3)</name>
    <name type="common">Yeast</name>
    <name type="synonym">Kazachstania naganishii</name>
    <dbReference type="NCBI Taxonomy" id="1071383"/>
    <lineage>
        <taxon>Eukaryota</taxon>
        <taxon>Fungi</taxon>
        <taxon>Dikarya</taxon>
        <taxon>Ascomycota</taxon>
        <taxon>Saccharomycotina</taxon>
        <taxon>Saccharomycetes</taxon>
        <taxon>Saccharomycetales</taxon>
        <taxon>Saccharomycetaceae</taxon>
        <taxon>Huiozyma</taxon>
    </lineage>
</organism>
<keyword evidence="3" id="KW-1185">Reference proteome</keyword>
<dbReference type="RefSeq" id="XP_022462409.1">
    <property type="nucleotide sequence ID" value="XM_022609252.1"/>
</dbReference>
<feature type="compositionally biased region" description="Polar residues" evidence="1">
    <location>
        <begin position="241"/>
        <end position="255"/>
    </location>
</feature>
<name>J7RF27_HUIN7</name>
<gene>
    <name evidence="2" type="primary">KNAG0A04950</name>
    <name evidence="2" type="ordered locus">KNAG_0A04950</name>
</gene>
<evidence type="ECO:0000313" key="2">
    <source>
        <dbReference type="EMBL" id="CCK68163.1"/>
    </source>
</evidence>
<proteinExistence type="predicted"/>
<dbReference type="GO" id="GO:0000432">
    <property type="term" value="P:positive regulation of transcription from RNA polymerase II promoter by glucose"/>
    <property type="evidence" value="ECO:0007669"/>
    <property type="project" value="TreeGrafter"/>
</dbReference>
<dbReference type="Proteomes" id="UP000006310">
    <property type="component" value="Chromosome 1"/>
</dbReference>
<evidence type="ECO:0000313" key="3">
    <source>
        <dbReference type="Proteomes" id="UP000006310"/>
    </source>
</evidence>
<feature type="compositionally biased region" description="Polar residues" evidence="1">
    <location>
        <begin position="207"/>
        <end position="220"/>
    </location>
</feature>
<dbReference type="Pfam" id="PF10330">
    <property type="entry name" value="Stb3"/>
    <property type="match status" value="1"/>
</dbReference>
<dbReference type="EMBL" id="HE978314">
    <property type="protein sequence ID" value="CCK68163.1"/>
    <property type="molecule type" value="Genomic_DNA"/>
</dbReference>
<dbReference type="KEGG" id="kng:KNAG_0A04950"/>
<dbReference type="GO" id="GO:0043565">
    <property type="term" value="F:sequence-specific DNA binding"/>
    <property type="evidence" value="ECO:0007669"/>
    <property type="project" value="TreeGrafter"/>
</dbReference>
<dbReference type="PANTHER" id="PTHR28164:SF1">
    <property type="entry name" value="PROTEIN STB3"/>
    <property type="match status" value="1"/>
</dbReference>